<sequence>MQFRKNGIPIDVPDQRPKVVTKTFKGHEDFYKYKKYATLTGFEDGCKVIATAPIEHPEFKMLLDRGYRVIETWKRRDIA</sequence>
<dbReference type="EMBL" id="RHLQ01000009">
    <property type="protein sequence ID" value="RND00246.1"/>
    <property type="molecule type" value="Genomic_DNA"/>
</dbReference>
<proteinExistence type="predicted"/>
<keyword evidence="2" id="KW-1185">Reference proteome</keyword>
<name>A0A3M8HCQ7_9BACI</name>
<accession>A0A3M8HCQ7</accession>
<dbReference type="AlphaFoldDB" id="A0A3M8HCQ7"/>
<evidence type="ECO:0000313" key="1">
    <source>
        <dbReference type="EMBL" id="RND00246.1"/>
    </source>
</evidence>
<dbReference type="RefSeq" id="WP_122971311.1">
    <property type="nucleotide sequence ID" value="NZ_RHLQ01000009.1"/>
</dbReference>
<comment type="caution">
    <text evidence="1">The sequence shown here is derived from an EMBL/GenBank/DDBJ whole genome shotgun (WGS) entry which is preliminary data.</text>
</comment>
<reference evidence="1 2" key="1">
    <citation type="journal article" date="2014" name="Int. J. Syst. Evol. Microbiol.">
        <title>Lysinibacillus halotolerans sp. nov., isolated from saline-alkaline soil.</title>
        <authorList>
            <person name="Kong D."/>
            <person name="Wang Y."/>
            <person name="Zhao B."/>
            <person name="Li Y."/>
            <person name="Song J."/>
            <person name="Zhai Y."/>
            <person name="Zhang C."/>
            <person name="Wang H."/>
            <person name="Chen X."/>
            <person name="Zhao B."/>
            <person name="Ruan Z."/>
        </authorList>
    </citation>
    <scope>NUCLEOTIDE SEQUENCE [LARGE SCALE GENOMIC DNA]</scope>
    <source>
        <strain evidence="1 2">MCCC 1A12703</strain>
    </source>
</reference>
<gene>
    <name evidence="1" type="ORF">EC501_05590</name>
</gene>
<dbReference type="OrthoDB" id="9916734at2"/>
<protein>
    <submittedName>
        <fullName evidence="1">Uncharacterized protein</fullName>
    </submittedName>
</protein>
<evidence type="ECO:0000313" key="2">
    <source>
        <dbReference type="Proteomes" id="UP000279909"/>
    </source>
</evidence>
<organism evidence="1 2">
    <name type="scientific">Lysinibacillus halotolerans</name>
    <dbReference type="NCBI Taxonomy" id="1368476"/>
    <lineage>
        <taxon>Bacteria</taxon>
        <taxon>Bacillati</taxon>
        <taxon>Bacillota</taxon>
        <taxon>Bacilli</taxon>
        <taxon>Bacillales</taxon>
        <taxon>Bacillaceae</taxon>
        <taxon>Lysinibacillus</taxon>
    </lineage>
</organism>
<dbReference type="Proteomes" id="UP000279909">
    <property type="component" value="Unassembled WGS sequence"/>
</dbReference>